<dbReference type="Proteomes" id="UP000304914">
    <property type="component" value="Chromosome"/>
</dbReference>
<evidence type="ECO:0000313" key="2">
    <source>
        <dbReference type="EMBL" id="VTS40408.1"/>
    </source>
</evidence>
<evidence type="ECO:0000256" key="1">
    <source>
        <dbReference type="SAM" id="Phobius"/>
    </source>
</evidence>
<keyword evidence="1" id="KW-1133">Transmembrane helix</keyword>
<reference evidence="2 3" key="1">
    <citation type="submission" date="2019-05" db="EMBL/GenBank/DDBJ databases">
        <authorList>
            <consortium name="Pathogen Informatics"/>
        </authorList>
    </citation>
    <scope>NUCLEOTIDE SEQUENCE [LARGE SCALE GENOMIC DNA]</scope>
    <source>
        <strain evidence="2 3">NCTC5385</strain>
    </source>
</reference>
<dbReference type="CDD" id="cd21835">
    <property type="entry name" value="SagF"/>
    <property type="match status" value="1"/>
</dbReference>
<dbReference type="EMBL" id="LR594035">
    <property type="protein sequence ID" value="VTS40408.1"/>
    <property type="molecule type" value="Genomic_DNA"/>
</dbReference>
<dbReference type="STRING" id="873448.STRPO_1646"/>
<evidence type="ECO:0000313" key="3">
    <source>
        <dbReference type="Proteomes" id="UP000304914"/>
    </source>
</evidence>
<sequence>MIINLALLLFLSFVTLWLTSYRRRALHRWHLQWLSSISYQDFLDILLSLIQLGLILILTLGCPPVPSLAKVLTFLGQAEWQWQIACYMLLYLLVVIEMTLIILVLIVDLVFQKDSRLLFKKMTWLPFRKERPVASMLLLILVTLIDGVFYLGLLALLGKNEMTSLAVLILGYGVVKACRYSTWLSQLVALCLFTVIGLWAVTATLLYGWPVGFLLLILTYLMISFKEQE</sequence>
<dbReference type="Pfam" id="PF19393">
    <property type="entry name" value="DUF5968"/>
    <property type="match status" value="1"/>
</dbReference>
<keyword evidence="1" id="KW-0812">Transmembrane</keyword>
<feature type="transmembrane region" description="Helical" evidence="1">
    <location>
        <begin position="207"/>
        <end position="225"/>
    </location>
</feature>
<organism evidence="2 3">
    <name type="scientific">Streptococcus pseudoporcinus</name>
    <dbReference type="NCBI Taxonomy" id="361101"/>
    <lineage>
        <taxon>Bacteria</taxon>
        <taxon>Bacillati</taxon>
        <taxon>Bacillota</taxon>
        <taxon>Bacilli</taxon>
        <taxon>Lactobacillales</taxon>
        <taxon>Streptococcaceae</taxon>
        <taxon>Streptococcus</taxon>
    </lineage>
</organism>
<dbReference type="NCBIfam" id="NF038292">
    <property type="entry name" value="SagF_ScfC"/>
    <property type="match status" value="1"/>
</dbReference>
<dbReference type="RefSeq" id="WP_138069002.1">
    <property type="nucleotide sequence ID" value="NZ_LR594035.1"/>
</dbReference>
<feature type="transmembrane region" description="Helical" evidence="1">
    <location>
        <begin position="132"/>
        <end position="156"/>
    </location>
</feature>
<accession>A0A4U9ZIY7</accession>
<feature type="transmembrane region" description="Helical" evidence="1">
    <location>
        <begin position="42"/>
        <end position="60"/>
    </location>
</feature>
<dbReference type="AlphaFoldDB" id="A0A4U9ZIY7"/>
<proteinExistence type="predicted"/>
<keyword evidence="1" id="KW-0472">Membrane</keyword>
<feature type="transmembrane region" description="Helical" evidence="1">
    <location>
        <begin position="183"/>
        <end position="201"/>
    </location>
</feature>
<feature type="transmembrane region" description="Helical" evidence="1">
    <location>
        <begin position="80"/>
        <end position="111"/>
    </location>
</feature>
<name>A0A4U9ZIY7_9STRE</name>
<feature type="transmembrane region" description="Helical" evidence="1">
    <location>
        <begin position="6"/>
        <end position="21"/>
    </location>
</feature>
<protein>
    <submittedName>
        <fullName evidence="2">Streptolysin S biosynthesis protein SagF</fullName>
    </submittedName>
</protein>
<gene>
    <name evidence="2" type="ORF">NCTC5385_02089</name>
</gene>
<dbReference type="InterPro" id="IPR045350">
    <property type="entry name" value="DUF5968"/>
</dbReference>